<dbReference type="Proteomes" id="UP000189177">
    <property type="component" value="Unassembled WGS sequence"/>
</dbReference>
<dbReference type="EMBL" id="MUZR01000010">
    <property type="protein sequence ID" value="OOC10736.1"/>
    <property type="molecule type" value="Genomic_DNA"/>
</dbReference>
<sequence>MLDLDLLSGPSVTTREEPEWLDTGFTAGWIPAFRHRGNGQVHASHLEDGRLASAHILDTLPAEWVAERDARGRPGALVPEVQAGYLRGDRFFTLAELLRYPADA</sequence>
<proteinExistence type="predicted"/>
<accession>A0A1V3A088</accession>
<organism evidence="1 2">
    <name type="scientific">Thioalkalivibrio halophilus</name>
    <dbReference type="NCBI Taxonomy" id="252474"/>
    <lineage>
        <taxon>Bacteria</taxon>
        <taxon>Pseudomonadati</taxon>
        <taxon>Pseudomonadota</taxon>
        <taxon>Gammaproteobacteria</taxon>
        <taxon>Chromatiales</taxon>
        <taxon>Ectothiorhodospiraceae</taxon>
        <taxon>Thioalkalivibrio</taxon>
    </lineage>
</organism>
<name>A0A1V3A088_9GAMM</name>
<evidence type="ECO:0000313" key="2">
    <source>
        <dbReference type="Proteomes" id="UP000189177"/>
    </source>
</evidence>
<dbReference type="STRING" id="252474.B1A74_04035"/>
<keyword evidence="2" id="KW-1185">Reference proteome</keyword>
<dbReference type="OrthoDB" id="5795260at2"/>
<gene>
    <name evidence="1" type="ORF">B1A74_04035</name>
</gene>
<comment type="caution">
    <text evidence="1">The sequence shown here is derived from an EMBL/GenBank/DDBJ whole genome shotgun (WGS) entry which is preliminary data.</text>
</comment>
<dbReference type="AlphaFoldDB" id="A0A1V3A088"/>
<evidence type="ECO:0000313" key="1">
    <source>
        <dbReference type="EMBL" id="OOC10736.1"/>
    </source>
</evidence>
<protein>
    <submittedName>
        <fullName evidence="1">Uncharacterized protein</fullName>
    </submittedName>
</protein>
<dbReference type="RefSeq" id="WP_018946990.1">
    <property type="nucleotide sequence ID" value="NZ_MUZR01000010.1"/>
</dbReference>
<reference evidence="1 2" key="1">
    <citation type="submission" date="2017-02" db="EMBL/GenBank/DDBJ databases">
        <title>Genomic diversity within the haloalkaliphilic genus Thioalkalivibrio.</title>
        <authorList>
            <person name="Ahn A.-C."/>
            <person name="Meier-Kolthoff J."/>
            <person name="Overmars L."/>
            <person name="Richter M."/>
            <person name="Woyke T."/>
            <person name="Sorokin D.Y."/>
            <person name="Muyzer G."/>
        </authorList>
    </citation>
    <scope>NUCLEOTIDE SEQUENCE [LARGE SCALE GENOMIC DNA]</scope>
    <source>
        <strain evidence="1 2">HL17</strain>
    </source>
</reference>